<protein>
    <recommendedName>
        <fullName evidence="3">DUF4192 domain-containing protein</fullName>
    </recommendedName>
</protein>
<organism evidence="1 2">
    <name type="scientific">Planomonospora venezuelensis</name>
    <dbReference type="NCBI Taxonomy" id="1999"/>
    <lineage>
        <taxon>Bacteria</taxon>
        <taxon>Bacillati</taxon>
        <taxon>Actinomycetota</taxon>
        <taxon>Actinomycetes</taxon>
        <taxon>Streptosporangiales</taxon>
        <taxon>Streptosporangiaceae</taxon>
        <taxon>Planomonospora</taxon>
    </lineage>
</organism>
<accession>A0A841DFJ3</accession>
<dbReference type="EMBL" id="JACHJJ010000027">
    <property type="protein sequence ID" value="MBB5966855.1"/>
    <property type="molecule type" value="Genomic_DNA"/>
</dbReference>
<dbReference type="AlphaFoldDB" id="A0A841DFJ3"/>
<keyword evidence="2" id="KW-1185">Reference proteome</keyword>
<gene>
    <name evidence="1" type="ORF">FHS22_006154</name>
</gene>
<reference evidence="1 2" key="1">
    <citation type="submission" date="2020-08" db="EMBL/GenBank/DDBJ databases">
        <title>Genomic Encyclopedia of Type Strains, Phase III (KMG-III): the genomes of soil and plant-associated and newly described type strains.</title>
        <authorList>
            <person name="Whitman W."/>
        </authorList>
    </citation>
    <scope>NUCLEOTIDE SEQUENCE [LARGE SCALE GENOMIC DNA]</scope>
    <source>
        <strain evidence="1 2">CECT 3303</strain>
    </source>
</reference>
<evidence type="ECO:0000313" key="1">
    <source>
        <dbReference type="EMBL" id="MBB5966855.1"/>
    </source>
</evidence>
<dbReference type="InterPro" id="IPR025447">
    <property type="entry name" value="DUF4192"/>
</dbReference>
<name>A0A841DFJ3_PLAVE</name>
<evidence type="ECO:0000313" key="2">
    <source>
        <dbReference type="Proteomes" id="UP000562352"/>
    </source>
</evidence>
<evidence type="ECO:0008006" key="3">
    <source>
        <dbReference type="Google" id="ProtNLM"/>
    </source>
</evidence>
<dbReference type="Proteomes" id="UP000562352">
    <property type="component" value="Unassembled WGS sequence"/>
</dbReference>
<dbReference type="RefSeq" id="WP_184947396.1">
    <property type="nucleotide sequence ID" value="NZ_BAAAWZ010000001.1"/>
</dbReference>
<proteinExistence type="predicted"/>
<comment type="caution">
    <text evidence="1">The sequence shown here is derived from an EMBL/GenBank/DDBJ whole genome shotgun (WGS) entry which is preliminary data.</text>
</comment>
<sequence length="380" mass="40134">MTTETPGPDPSAPGLPAEPPGLLLASTQDVLGAVPYLLGFHPGDSLIVIGLRGDPPRGRVHLTVRWDLPLAAPAPGRILPLLRKEEITQVIAVGYGPGPLVTPAADAVIALLRGSGIAVLDVLRAHDGRYWSYLCQAAECCPPSGTPYDREAGPIAAQATVHGLVALPDRRTLERSLAPAGGRERTAMRRATARATAELRARLAGCRDVDGLAAELVADGVARVHGAIAAYASGGRIDDEQAARLGLGLAVIRIRDEAWALITDDTCDAHVRLWRDLTRRLEPRFAAPAASLLGMAAWRGGDCALAGIALARALDADPGYSMAHLLMQALRHLLPPHALKERMPSPEELDQEMGGARAAWLLPVIALLEERRRGPVAVAG</sequence>
<dbReference type="Pfam" id="PF13830">
    <property type="entry name" value="DUF4192"/>
    <property type="match status" value="1"/>
</dbReference>